<dbReference type="SUPFAM" id="SSF55874">
    <property type="entry name" value="ATPase domain of HSP90 chaperone/DNA topoisomerase II/histidine kinase"/>
    <property type="match status" value="1"/>
</dbReference>
<proteinExistence type="predicted"/>
<keyword evidence="5" id="KW-1185">Reference proteome</keyword>
<evidence type="ECO:0000256" key="2">
    <source>
        <dbReference type="SAM" id="MobiDB-lite"/>
    </source>
</evidence>
<dbReference type="AlphaFoldDB" id="D7C2W2"/>
<dbReference type="PANTHER" id="PTHR35526:SF3">
    <property type="entry name" value="ANTI-SIGMA-F FACTOR RSBW"/>
    <property type="match status" value="1"/>
</dbReference>
<sequence length="156" mass="17678">MAVADQVTDEQRLSYTWQLAVKLDDLAHYRRLASAAMRKWKQPCQVSDTVLLAVTELLSNVHRHAESPRCSLEIAKKGPSIYVNVSDRSPTPPVVSRPDWIAETGRGLWLLRELADDFGYEPTPDGKKVWIRIDTVAEQEEPMNKEPETEPCAPRP</sequence>
<dbReference type="Gene3D" id="3.30.565.10">
    <property type="entry name" value="Histidine kinase-like ATPase, C-terminal domain"/>
    <property type="match status" value="1"/>
</dbReference>
<dbReference type="PANTHER" id="PTHR35526">
    <property type="entry name" value="ANTI-SIGMA-F FACTOR RSBW-RELATED"/>
    <property type="match status" value="1"/>
</dbReference>
<gene>
    <name evidence="4" type="ordered locus">SBI_02874</name>
</gene>
<protein>
    <submittedName>
        <fullName evidence="4">Regulatory protein</fullName>
    </submittedName>
</protein>
<feature type="domain" description="Histidine kinase/HSP90-like ATPase" evidence="3">
    <location>
        <begin position="21"/>
        <end position="132"/>
    </location>
</feature>
<feature type="region of interest" description="Disordered" evidence="2">
    <location>
        <begin position="137"/>
        <end position="156"/>
    </location>
</feature>
<dbReference type="Proteomes" id="UP000000377">
    <property type="component" value="Chromosome"/>
</dbReference>
<dbReference type="EMBL" id="CP002047">
    <property type="protein sequence ID" value="ADI05995.1"/>
    <property type="molecule type" value="Genomic_DNA"/>
</dbReference>
<dbReference type="CDD" id="cd16936">
    <property type="entry name" value="HATPase_RsbW-like"/>
    <property type="match status" value="1"/>
</dbReference>
<reference evidence="4 5" key="1">
    <citation type="journal article" date="2010" name="J. Bacteriol.">
        <title>Genome sequence of the milbemycin-producing bacterium Streptomyces bingchenggensis.</title>
        <authorList>
            <person name="Wang X.J."/>
            <person name="Yan Y.J."/>
            <person name="Zhang B."/>
            <person name="An J."/>
            <person name="Wang J.J."/>
            <person name="Tian J."/>
            <person name="Jiang L."/>
            <person name="Chen Y.H."/>
            <person name="Huang S.X."/>
            <person name="Yin M."/>
            <person name="Zhang J."/>
            <person name="Gao A.L."/>
            <person name="Liu C.X."/>
            <person name="Zhu Z.X."/>
            <person name="Xiang W.S."/>
        </authorList>
    </citation>
    <scope>NUCLEOTIDE SEQUENCE [LARGE SCALE GENOMIC DNA]</scope>
    <source>
        <strain evidence="4 5">BCW-1</strain>
    </source>
</reference>
<dbReference type="PATRIC" id="fig|749414.3.peg.2974"/>
<evidence type="ECO:0000259" key="3">
    <source>
        <dbReference type="Pfam" id="PF13581"/>
    </source>
</evidence>
<keyword evidence="1" id="KW-0808">Transferase</keyword>
<accession>D7C2W2</accession>
<dbReference type="HOGENOM" id="CLU_090336_4_3_11"/>
<evidence type="ECO:0000313" key="4">
    <source>
        <dbReference type="EMBL" id="ADI05995.1"/>
    </source>
</evidence>
<organism evidence="4 5">
    <name type="scientific">Streptomyces bingchenggensis (strain BCW-1)</name>
    <dbReference type="NCBI Taxonomy" id="749414"/>
    <lineage>
        <taxon>Bacteria</taxon>
        <taxon>Bacillati</taxon>
        <taxon>Actinomycetota</taxon>
        <taxon>Actinomycetes</taxon>
        <taxon>Kitasatosporales</taxon>
        <taxon>Streptomycetaceae</taxon>
        <taxon>Streptomyces</taxon>
    </lineage>
</organism>
<dbReference type="InterPro" id="IPR050267">
    <property type="entry name" value="Anti-sigma-factor_SerPK"/>
</dbReference>
<dbReference type="RefSeq" id="WP_014175472.1">
    <property type="nucleotide sequence ID" value="NC_016582.1"/>
</dbReference>
<dbReference type="InterPro" id="IPR003594">
    <property type="entry name" value="HATPase_dom"/>
</dbReference>
<keyword evidence="1" id="KW-0418">Kinase</keyword>
<name>D7C2W2_STRBB</name>
<keyword evidence="1" id="KW-0723">Serine/threonine-protein kinase</keyword>
<dbReference type="InterPro" id="IPR036890">
    <property type="entry name" value="HATPase_C_sf"/>
</dbReference>
<dbReference type="KEGG" id="sbh:SBI_02874"/>
<dbReference type="eggNOG" id="COG4585">
    <property type="taxonomic scope" value="Bacteria"/>
</dbReference>
<dbReference type="STRING" id="749414.SBI_02874"/>
<dbReference type="GO" id="GO:0004674">
    <property type="term" value="F:protein serine/threonine kinase activity"/>
    <property type="evidence" value="ECO:0007669"/>
    <property type="project" value="UniProtKB-KW"/>
</dbReference>
<dbReference type="Pfam" id="PF13581">
    <property type="entry name" value="HATPase_c_2"/>
    <property type="match status" value="1"/>
</dbReference>
<evidence type="ECO:0000256" key="1">
    <source>
        <dbReference type="ARBA" id="ARBA00022527"/>
    </source>
</evidence>
<evidence type="ECO:0000313" key="5">
    <source>
        <dbReference type="Proteomes" id="UP000000377"/>
    </source>
</evidence>